<keyword evidence="4" id="KW-1185">Reference proteome</keyword>
<dbReference type="RefSeq" id="WP_275650220.1">
    <property type="nucleotide sequence ID" value="NZ_JARFVA010000005.1"/>
</dbReference>
<keyword evidence="2" id="KW-0812">Transmembrane</keyword>
<keyword evidence="2" id="KW-1133">Transmembrane helix</keyword>
<evidence type="ECO:0000256" key="2">
    <source>
        <dbReference type="SAM" id="Phobius"/>
    </source>
</evidence>
<accession>A0ABT5XQV6</accession>
<evidence type="ECO:0000313" key="4">
    <source>
        <dbReference type="Proteomes" id="UP001217083"/>
    </source>
</evidence>
<feature type="region of interest" description="Disordered" evidence="1">
    <location>
        <begin position="13"/>
        <end position="33"/>
    </location>
</feature>
<keyword evidence="2" id="KW-0472">Membrane</keyword>
<sequence>MAEGSLSQFKATLARKKARKDKNQGKFDRKKMGFKKSESKPVYDFPELSDAELEKFKIDIQKKKKSERKVELIFIVVVFFLIILAIWKLNN</sequence>
<protein>
    <recommendedName>
        <fullName evidence="5">Riboflavin synthase subunit beta</fullName>
    </recommendedName>
</protein>
<name>A0ABT5XQV6_9FLAO</name>
<evidence type="ECO:0000313" key="3">
    <source>
        <dbReference type="EMBL" id="MDF0708271.1"/>
    </source>
</evidence>
<dbReference type="Proteomes" id="UP001217083">
    <property type="component" value="Unassembled WGS sequence"/>
</dbReference>
<proteinExistence type="predicted"/>
<evidence type="ECO:0008006" key="5">
    <source>
        <dbReference type="Google" id="ProtNLM"/>
    </source>
</evidence>
<feature type="compositionally biased region" description="Basic and acidic residues" evidence="1">
    <location>
        <begin position="21"/>
        <end position="33"/>
    </location>
</feature>
<evidence type="ECO:0000256" key="1">
    <source>
        <dbReference type="SAM" id="MobiDB-lite"/>
    </source>
</evidence>
<feature type="transmembrane region" description="Helical" evidence="2">
    <location>
        <begin position="70"/>
        <end position="89"/>
    </location>
</feature>
<gene>
    <name evidence="3" type="ORF">PY091_13685</name>
</gene>
<organism evidence="3 4">
    <name type="scientific">Flagellimonas okinawensis</name>
    <dbReference type="NCBI Taxonomy" id="3031324"/>
    <lineage>
        <taxon>Bacteria</taxon>
        <taxon>Pseudomonadati</taxon>
        <taxon>Bacteroidota</taxon>
        <taxon>Flavobacteriia</taxon>
        <taxon>Flavobacteriales</taxon>
        <taxon>Flavobacteriaceae</taxon>
        <taxon>Flagellimonas</taxon>
    </lineage>
</organism>
<comment type="caution">
    <text evidence="3">The sequence shown here is derived from an EMBL/GenBank/DDBJ whole genome shotgun (WGS) entry which is preliminary data.</text>
</comment>
<reference evidence="3 4" key="1">
    <citation type="submission" date="2023-03" db="EMBL/GenBank/DDBJ databases">
        <title>Muricauda XX sp. nov. and Muricauda XXX sp. nov., two novel species isolated from Okinawa Trough.</title>
        <authorList>
            <person name="Cao W."/>
            <person name="Deng X."/>
        </authorList>
    </citation>
    <scope>NUCLEOTIDE SEQUENCE [LARGE SCALE GENOMIC DNA]</scope>
    <source>
        <strain evidence="3 4">81s02</strain>
    </source>
</reference>
<dbReference type="EMBL" id="JARFVA010000005">
    <property type="protein sequence ID" value="MDF0708271.1"/>
    <property type="molecule type" value="Genomic_DNA"/>
</dbReference>